<dbReference type="InterPro" id="IPR054491">
    <property type="entry name" value="MGH1-like_GH"/>
</dbReference>
<evidence type="ECO:0000313" key="3">
    <source>
        <dbReference type="Proteomes" id="UP000230088"/>
    </source>
</evidence>
<proteinExistence type="predicted"/>
<gene>
    <name evidence="2" type="ORF">COT33_00135</name>
</gene>
<dbReference type="AlphaFoldDB" id="A0A2H0YNE6"/>
<feature type="domain" description="Mannosylglycerate hydrolase MGH1-like glycoside hydrolase" evidence="1">
    <location>
        <begin position="187"/>
        <end position="348"/>
    </location>
</feature>
<evidence type="ECO:0000313" key="2">
    <source>
        <dbReference type="EMBL" id="PIS39789.1"/>
    </source>
</evidence>
<dbReference type="SUPFAM" id="SSF48208">
    <property type="entry name" value="Six-hairpin glycosidases"/>
    <property type="match status" value="1"/>
</dbReference>
<dbReference type="Proteomes" id="UP000230088">
    <property type="component" value="Unassembled WGS sequence"/>
</dbReference>
<name>A0A2H0YNE6_9BACT</name>
<organism evidence="2 3">
    <name type="scientific">Candidatus Nealsonbacteria bacterium CG08_land_8_20_14_0_20_38_20</name>
    <dbReference type="NCBI Taxonomy" id="1974705"/>
    <lineage>
        <taxon>Bacteria</taxon>
        <taxon>Candidatus Nealsoniibacteriota</taxon>
    </lineage>
</organism>
<dbReference type="GO" id="GO:0005975">
    <property type="term" value="P:carbohydrate metabolic process"/>
    <property type="evidence" value="ECO:0007669"/>
    <property type="project" value="InterPro"/>
</dbReference>
<reference evidence="3" key="1">
    <citation type="submission" date="2017-09" db="EMBL/GenBank/DDBJ databases">
        <title>Depth-based differentiation of microbial function through sediment-hosted aquifers and enrichment of novel symbionts in the deep terrestrial subsurface.</title>
        <authorList>
            <person name="Probst A.J."/>
            <person name="Ladd B."/>
            <person name="Jarett J.K."/>
            <person name="Geller-Mcgrath D.E."/>
            <person name="Sieber C.M.K."/>
            <person name="Emerson J.B."/>
            <person name="Anantharaman K."/>
            <person name="Thomas B.C."/>
            <person name="Malmstrom R."/>
            <person name="Stieglmeier M."/>
            <person name="Klingl A."/>
            <person name="Woyke T."/>
            <person name="Ryan C.M."/>
            <person name="Banfield J.F."/>
        </authorList>
    </citation>
    <scope>NUCLEOTIDE SEQUENCE [LARGE SCALE GENOMIC DNA]</scope>
</reference>
<dbReference type="Pfam" id="PF22422">
    <property type="entry name" value="MGH1-like_GH"/>
    <property type="match status" value="1"/>
</dbReference>
<dbReference type="InterPro" id="IPR012341">
    <property type="entry name" value="6hp_glycosidase-like_sf"/>
</dbReference>
<comment type="caution">
    <text evidence="2">The sequence shown here is derived from an EMBL/GenBank/DDBJ whole genome shotgun (WGS) entry which is preliminary data.</text>
</comment>
<accession>A0A2H0YNE6</accession>
<sequence length="389" mass="46139">MWFDYFKKELIKRKILSEIKQLKDKKGFLKAGLPRFNRLFGRDSLISAWQLLDWNPGICKATLEILCQWQGKVINKEREEEPGKIIHETDLEKNWHPEKYFPFPYYGSVDSTPLFLIIFSFYYKKTKDIKFLDRHWKSILMALNWLEEYGDKDKDYFLEYKRKSPYPKARFHQGWKDCADDCLKIEPPVAIVEAQGYQYLAIKETAQLAEIKKDWDLVDKLEDRAWELKKKFNQAFWMEDKKYFALALDGKKQQKKAITSNPGHLLFTGILRDEKINFVVKRLFEEDLLTPFGIRNHSSLEPDFNPLSKNFGSIWPHDNWLIAQGLKRFGFKKEEQKIKKAVISAYQRIGFLPEFYGVIDGNITLKMEKTPCYPQAWSSCALLNFVHRD</sequence>
<dbReference type="InterPro" id="IPR008928">
    <property type="entry name" value="6-hairpin_glycosidase_sf"/>
</dbReference>
<evidence type="ECO:0000259" key="1">
    <source>
        <dbReference type="Pfam" id="PF22422"/>
    </source>
</evidence>
<dbReference type="Gene3D" id="1.50.10.10">
    <property type="match status" value="1"/>
</dbReference>
<protein>
    <recommendedName>
        <fullName evidence="1">Mannosylglycerate hydrolase MGH1-like glycoside hydrolase domain-containing protein</fullName>
    </recommendedName>
</protein>
<dbReference type="EMBL" id="PEYD01000003">
    <property type="protein sequence ID" value="PIS39789.1"/>
    <property type="molecule type" value="Genomic_DNA"/>
</dbReference>